<evidence type="ECO:0000256" key="2">
    <source>
        <dbReference type="ARBA" id="ARBA00022475"/>
    </source>
</evidence>
<dbReference type="OrthoDB" id="3678397at2"/>
<dbReference type="PANTHER" id="PTHR30572:SF4">
    <property type="entry name" value="ABC TRANSPORTER PERMEASE YTRF"/>
    <property type="match status" value="1"/>
</dbReference>
<feature type="transmembrane region" description="Helical" evidence="8">
    <location>
        <begin position="771"/>
        <end position="795"/>
    </location>
</feature>
<gene>
    <name evidence="10" type="ORF">SAMN05216260_117102</name>
</gene>
<dbReference type="AlphaFoldDB" id="A0A1G7TA37"/>
<evidence type="ECO:0000256" key="6">
    <source>
        <dbReference type="ARBA" id="ARBA00038076"/>
    </source>
</evidence>
<comment type="similarity">
    <text evidence="6">Belongs to the ABC-4 integral membrane protein family.</text>
</comment>
<name>A0A1G7TA37_9ACTN</name>
<evidence type="ECO:0000256" key="8">
    <source>
        <dbReference type="SAM" id="Phobius"/>
    </source>
</evidence>
<feature type="region of interest" description="Disordered" evidence="7">
    <location>
        <begin position="741"/>
        <end position="762"/>
    </location>
</feature>
<feature type="transmembrane region" description="Helical" evidence="8">
    <location>
        <begin position="446"/>
        <end position="465"/>
    </location>
</feature>
<keyword evidence="5 8" id="KW-0472">Membrane</keyword>
<keyword evidence="4 8" id="KW-1133">Transmembrane helix</keyword>
<organism evidence="10 11">
    <name type="scientific">Streptomyces griseoaurantiacus</name>
    <dbReference type="NCBI Taxonomy" id="68213"/>
    <lineage>
        <taxon>Bacteria</taxon>
        <taxon>Bacillati</taxon>
        <taxon>Actinomycetota</taxon>
        <taxon>Actinomycetes</taxon>
        <taxon>Kitasatosporales</taxon>
        <taxon>Streptomycetaceae</taxon>
        <taxon>Streptomyces</taxon>
        <taxon>Streptomyces aurantiacus group</taxon>
    </lineage>
</organism>
<dbReference type="EMBL" id="FNAX01000017">
    <property type="protein sequence ID" value="SDG31460.1"/>
    <property type="molecule type" value="Genomic_DNA"/>
</dbReference>
<dbReference type="Proteomes" id="UP000198614">
    <property type="component" value="Unassembled WGS sequence"/>
</dbReference>
<feature type="compositionally biased region" description="Polar residues" evidence="7">
    <location>
        <begin position="1"/>
        <end position="12"/>
    </location>
</feature>
<protein>
    <submittedName>
        <fullName evidence="10">Putative ABC transport system permease protein</fullName>
    </submittedName>
</protein>
<evidence type="ECO:0000256" key="1">
    <source>
        <dbReference type="ARBA" id="ARBA00004651"/>
    </source>
</evidence>
<dbReference type="GO" id="GO:0005886">
    <property type="term" value="C:plasma membrane"/>
    <property type="evidence" value="ECO:0007669"/>
    <property type="project" value="UniProtKB-SubCell"/>
</dbReference>
<feature type="transmembrane region" description="Helical" evidence="8">
    <location>
        <begin position="485"/>
        <end position="503"/>
    </location>
</feature>
<evidence type="ECO:0000259" key="9">
    <source>
        <dbReference type="Pfam" id="PF02687"/>
    </source>
</evidence>
<keyword evidence="2" id="KW-1003">Cell membrane</keyword>
<feature type="region of interest" description="Disordered" evidence="7">
    <location>
        <begin position="1"/>
        <end position="34"/>
    </location>
</feature>
<feature type="transmembrane region" description="Helical" evidence="8">
    <location>
        <begin position="55"/>
        <end position="74"/>
    </location>
</feature>
<evidence type="ECO:0000256" key="4">
    <source>
        <dbReference type="ARBA" id="ARBA00022989"/>
    </source>
</evidence>
<dbReference type="InterPro" id="IPR050250">
    <property type="entry name" value="Macrolide_Exporter_MacB"/>
</dbReference>
<dbReference type="PANTHER" id="PTHR30572">
    <property type="entry name" value="MEMBRANE COMPONENT OF TRANSPORTER-RELATED"/>
    <property type="match status" value="1"/>
</dbReference>
<dbReference type="InterPro" id="IPR003838">
    <property type="entry name" value="ABC3_permease_C"/>
</dbReference>
<evidence type="ECO:0000256" key="3">
    <source>
        <dbReference type="ARBA" id="ARBA00022692"/>
    </source>
</evidence>
<dbReference type="GO" id="GO:0022857">
    <property type="term" value="F:transmembrane transporter activity"/>
    <property type="evidence" value="ECO:0007669"/>
    <property type="project" value="TreeGrafter"/>
</dbReference>
<evidence type="ECO:0000256" key="5">
    <source>
        <dbReference type="ARBA" id="ARBA00023136"/>
    </source>
</evidence>
<keyword evidence="3 8" id="KW-0812">Transmembrane</keyword>
<dbReference type="Pfam" id="PF02687">
    <property type="entry name" value="FtsX"/>
    <property type="match status" value="2"/>
</dbReference>
<feature type="compositionally biased region" description="Low complexity" evidence="7">
    <location>
        <begin position="20"/>
        <end position="34"/>
    </location>
</feature>
<feature type="transmembrane region" description="Helical" evidence="8">
    <location>
        <begin position="823"/>
        <end position="848"/>
    </location>
</feature>
<evidence type="ECO:0000256" key="7">
    <source>
        <dbReference type="SAM" id="MobiDB-lite"/>
    </source>
</evidence>
<feature type="transmembrane region" description="Helical" evidence="8">
    <location>
        <begin position="351"/>
        <end position="375"/>
    </location>
</feature>
<sequence>MSTPRTPDSSRTPEGPRGPGAPAAPSAPIRASRPWRATVLGSQAAELLRRPGRSLATATSLLIAAFVVFGAVMAQQILSATVIARFHGTPEAVSLVVTADDSEGSEGSGAFDGSGDDDALDDARLAAIRKIPGIAEAVGRIDDGSPLGGSAVERYLRLSADPGSGELAEVRLTKGTYPSGRNRLAVNAQAAREYHLAPGSTLTLLRPEGEDGDGTREVKVRVTGIVRSTATEDTKPTGYASGPALTALLGASGYTAVDVRTDTRAAPADLAERIRRAVPGTQVRSGDEVRDEEAHQAVKEASDLLDLVAVFLVVAVGAAVLVATSTFRIVFARRVRQLALLRTIGATSRRLAAALVVEGAVVGLLAGALGTLAAWGCGRLVPALSGAFGGDLSAPAGLPLTEAVLTVLGTGLLAVLAVVSPSLSASRVSPLQALRTSASGDGGTGGLGRAALGLLCAAAAGLLALQGHHDLPEPGDTGYDPVTGLTLLVASGGLAFLALVLLGPRLVRPLLAALAVPLRRVGAAGRLAVAGVGGAPGRAASVSVVVALGACLIGSTLTCLSSLEAYDRYRQAVAAPADFALTSGDGKPLDGALAADLRAHRELADVTAFRTAEVVEGRLTATMADLDLSTLRSGVGLTARTGSLGHLAPGHVVVDAEHAHTLGVRAGDRVTLRFKDRPVHLTVAATLPGEGPYGANYFVPAGTLTRMGAATAPSMVVADAAQDGPDGRARAQRAVTATLTGPERGDGRVLAEGTDGQDSESDDLRTMATTVVLVLGLTVLVAVAGVATTASLTVVERTREFGLLRALGLGTGSVHRMVTAECALYGVLGGVLGLALGIPYSWLAVGIVETAAPFTLPTARLAAVFAALVLVTAAAGLLPALRAARTSPTVAVAQAE</sequence>
<feature type="domain" description="ABC3 transporter permease C-terminal" evidence="9">
    <location>
        <begin position="310"/>
        <end position="430"/>
    </location>
</feature>
<reference evidence="10 11" key="1">
    <citation type="submission" date="2016-10" db="EMBL/GenBank/DDBJ databases">
        <authorList>
            <person name="de Groot N.N."/>
        </authorList>
    </citation>
    <scope>NUCLEOTIDE SEQUENCE [LARGE SCALE GENOMIC DNA]</scope>
    <source>
        <strain evidence="10 11">CGMCC 4.1859</strain>
    </source>
</reference>
<evidence type="ECO:0000313" key="11">
    <source>
        <dbReference type="Proteomes" id="UP000198614"/>
    </source>
</evidence>
<evidence type="ECO:0000313" key="10">
    <source>
        <dbReference type="EMBL" id="SDG31460.1"/>
    </source>
</evidence>
<feature type="transmembrane region" description="Helical" evidence="8">
    <location>
        <begin position="307"/>
        <end position="331"/>
    </location>
</feature>
<proteinExistence type="inferred from homology"/>
<feature type="transmembrane region" description="Helical" evidence="8">
    <location>
        <begin position="860"/>
        <end position="881"/>
    </location>
</feature>
<comment type="subcellular location">
    <subcellularLocation>
        <location evidence="1">Cell membrane</location>
        <topology evidence="1">Multi-pass membrane protein</topology>
    </subcellularLocation>
</comment>
<feature type="domain" description="ABC3 transporter permease C-terminal" evidence="9">
    <location>
        <begin position="773"/>
        <end position="888"/>
    </location>
</feature>
<feature type="transmembrane region" description="Helical" evidence="8">
    <location>
        <begin position="403"/>
        <end position="425"/>
    </location>
</feature>
<accession>A0A1G7TA37</accession>